<evidence type="ECO:0000313" key="1">
    <source>
        <dbReference type="EMBL" id="EQD47887.1"/>
    </source>
</evidence>
<proteinExistence type="predicted"/>
<protein>
    <submittedName>
        <fullName evidence="1">Uncharacterized protein</fullName>
    </submittedName>
</protein>
<organism evidence="1">
    <name type="scientific">mine drainage metagenome</name>
    <dbReference type="NCBI Taxonomy" id="410659"/>
    <lineage>
        <taxon>unclassified sequences</taxon>
        <taxon>metagenomes</taxon>
        <taxon>ecological metagenomes</taxon>
    </lineage>
</organism>
<feature type="non-terminal residue" evidence="1">
    <location>
        <position position="1"/>
    </location>
</feature>
<dbReference type="AlphaFoldDB" id="T0ZTJ8"/>
<reference evidence="1" key="1">
    <citation type="submission" date="2013-08" db="EMBL/GenBank/DDBJ databases">
        <authorList>
            <person name="Mendez C."/>
            <person name="Richter M."/>
            <person name="Ferrer M."/>
            <person name="Sanchez J."/>
        </authorList>
    </citation>
    <scope>NUCLEOTIDE SEQUENCE</scope>
</reference>
<name>T0ZTJ8_9ZZZZ</name>
<comment type="caution">
    <text evidence="1">The sequence shown here is derived from an EMBL/GenBank/DDBJ whole genome shotgun (WGS) entry which is preliminary data.</text>
</comment>
<sequence>QDLRFGIARVYAFGNLTRTVAFYDRVTEADRETISTWAKTRGFEAMDREKFVLSVFLPYALDMRAVVVGFNLPFDLSRLAVDFAPKRNVRATEAWTLRLLLKDHPKFAFAPVSAFSTLTLGSRLSGLQARKASSANTEAPSLTSRR</sequence>
<accession>T0ZTJ8</accession>
<reference evidence="1" key="2">
    <citation type="journal article" date="2014" name="ISME J.">
        <title>Microbial stratification in low pH oxic and suboxic macroscopic growths along an acid mine drainage.</title>
        <authorList>
            <person name="Mendez-Garcia C."/>
            <person name="Mesa V."/>
            <person name="Sprenger R.R."/>
            <person name="Richter M."/>
            <person name="Diez M.S."/>
            <person name="Solano J."/>
            <person name="Bargiela R."/>
            <person name="Golyshina O.V."/>
            <person name="Manteca A."/>
            <person name="Ramos J.L."/>
            <person name="Gallego J.R."/>
            <person name="Llorente I."/>
            <person name="Martins Dos Santos V.A."/>
            <person name="Jensen O.N."/>
            <person name="Pelaez A.I."/>
            <person name="Sanchez J."/>
            <person name="Ferrer M."/>
        </authorList>
    </citation>
    <scope>NUCLEOTIDE SEQUENCE</scope>
</reference>
<gene>
    <name evidence="1" type="ORF">B1B_12116</name>
</gene>
<dbReference type="EMBL" id="AUZY01007916">
    <property type="protein sequence ID" value="EQD47887.1"/>
    <property type="molecule type" value="Genomic_DNA"/>
</dbReference>